<dbReference type="AlphaFoldDB" id="A0AA47NWJ3"/>
<accession>A0AA47NWJ3</accession>
<dbReference type="EMBL" id="JAOPHQ010003976">
    <property type="protein sequence ID" value="KAK0141351.1"/>
    <property type="molecule type" value="Genomic_DNA"/>
</dbReference>
<dbReference type="Proteomes" id="UP001174136">
    <property type="component" value="Unassembled WGS sequence"/>
</dbReference>
<gene>
    <name evidence="2" type="ORF">N1851_021682</name>
</gene>
<protein>
    <submittedName>
        <fullName evidence="2">Uncharacterized protein</fullName>
    </submittedName>
</protein>
<reference evidence="2" key="1">
    <citation type="journal article" date="2023" name="Front. Mar. Sci.">
        <title>A new Merluccius polli reference genome to investigate the effects of global change in West African waters.</title>
        <authorList>
            <person name="Mateo J.L."/>
            <person name="Blanco-Fernandez C."/>
            <person name="Garcia-Vazquez E."/>
            <person name="Machado-Schiaffino G."/>
        </authorList>
    </citation>
    <scope>NUCLEOTIDE SEQUENCE</scope>
    <source>
        <strain evidence="2">C29</strain>
        <tissue evidence="2">Fin</tissue>
    </source>
</reference>
<feature type="region of interest" description="Disordered" evidence="1">
    <location>
        <begin position="87"/>
        <end position="158"/>
    </location>
</feature>
<keyword evidence="3" id="KW-1185">Reference proteome</keyword>
<evidence type="ECO:0000313" key="3">
    <source>
        <dbReference type="Proteomes" id="UP001174136"/>
    </source>
</evidence>
<proteinExistence type="predicted"/>
<feature type="compositionally biased region" description="Basic and acidic residues" evidence="1">
    <location>
        <begin position="119"/>
        <end position="144"/>
    </location>
</feature>
<comment type="caution">
    <text evidence="2">The sequence shown here is derived from an EMBL/GenBank/DDBJ whole genome shotgun (WGS) entry which is preliminary data.</text>
</comment>
<feature type="compositionally biased region" description="Basic and acidic residues" evidence="1">
    <location>
        <begin position="97"/>
        <end position="110"/>
    </location>
</feature>
<feature type="compositionally biased region" description="Basic and acidic residues" evidence="1">
    <location>
        <begin position="1"/>
        <end position="10"/>
    </location>
</feature>
<feature type="region of interest" description="Disordered" evidence="1">
    <location>
        <begin position="1"/>
        <end position="58"/>
    </location>
</feature>
<sequence>MNAGKEELKVKRVSTRKRTRDSLNSNLTPAKKRGTGPEKGMLNGLMADEHPPEYCSDNEDLFGDYDSILGDSSVMAKLDCVEQIARKQEPQQAVDSRPVDSRPVDSRPVDSRAVGSRAVDSRAVDSRPVDTRPLDSRPVDRRPVDQPQTGFTELRLQRHSDDRLTDSILDVFKDKSFEDLPGSHTV</sequence>
<organism evidence="2 3">
    <name type="scientific">Merluccius polli</name>
    <name type="common">Benguela hake</name>
    <name type="synonym">Merluccius cadenati</name>
    <dbReference type="NCBI Taxonomy" id="89951"/>
    <lineage>
        <taxon>Eukaryota</taxon>
        <taxon>Metazoa</taxon>
        <taxon>Chordata</taxon>
        <taxon>Craniata</taxon>
        <taxon>Vertebrata</taxon>
        <taxon>Euteleostomi</taxon>
        <taxon>Actinopterygii</taxon>
        <taxon>Neopterygii</taxon>
        <taxon>Teleostei</taxon>
        <taxon>Neoteleostei</taxon>
        <taxon>Acanthomorphata</taxon>
        <taxon>Zeiogadaria</taxon>
        <taxon>Gadariae</taxon>
        <taxon>Gadiformes</taxon>
        <taxon>Gadoidei</taxon>
        <taxon>Merlucciidae</taxon>
        <taxon>Merluccius</taxon>
    </lineage>
</organism>
<evidence type="ECO:0000256" key="1">
    <source>
        <dbReference type="SAM" id="MobiDB-lite"/>
    </source>
</evidence>
<evidence type="ECO:0000313" key="2">
    <source>
        <dbReference type="EMBL" id="KAK0141351.1"/>
    </source>
</evidence>
<name>A0AA47NWJ3_MERPO</name>